<gene>
    <name evidence="3" type="ORF">JYB87_03970</name>
</gene>
<dbReference type="Gene3D" id="1.10.287.660">
    <property type="entry name" value="Helix hairpin bin"/>
    <property type="match status" value="1"/>
</dbReference>
<dbReference type="InterPro" id="IPR029012">
    <property type="entry name" value="Helix_hairpin_bin_sf"/>
</dbReference>
<proteinExistence type="inferred from homology"/>
<reference evidence="3 4" key="1">
    <citation type="submission" date="2021-03" db="EMBL/GenBank/DDBJ databases">
        <title>Novel species identification of genus Shewanella.</title>
        <authorList>
            <person name="Liu G."/>
            <person name="Zhang Q."/>
        </authorList>
    </citation>
    <scope>NUCLEOTIDE SEQUENCE [LARGE SCALE GENOMIC DNA]</scope>
    <source>
        <strain evidence="3 4">FJAT-51800</strain>
    </source>
</reference>
<dbReference type="Pfam" id="PF05082">
    <property type="entry name" value="Rop-like"/>
    <property type="match status" value="1"/>
</dbReference>
<dbReference type="Proteomes" id="UP000662770">
    <property type="component" value="Chromosome"/>
</dbReference>
<comment type="similarity">
    <text evidence="2">Belongs to the UPF0437 family.</text>
</comment>
<keyword evidence="4" id="KW-1185">Reference proteome</keyword>
<name>A0ABX7QUV2_9GAMM</name>
<evidence type="ECO:0000313" key="3">
    <source>
        <dbReference type="EMBL" id="QSX34418.1"/>
    </source>
</evidence>
<organism evidence="3 4">
    <name type="scientific">Shewanella avicenniae</name>
    <dbReference type="NCBI Taxonomy" id="2814294"/>
    <lineage>
        <taxon>Bacteria</taxon>
        <taxon>Pseudomonadati</taxon>
        <taxon>Pseudomonadota</taxon>
        <taxon>Gammaproteobacteria</taxon>
        <taxon>Alteromonadales</taxon>
        <taxon>Shewanellaceae</taxon>
        <taxon>Shewanella</taxon>
    </lineage>
</organism>
<evidence type="ECO:0008006" key="5">
    <source>
        <dbReference type="Google" id="ProtNLM"/>
    </source>
</evidence>
<keyword evidence="1" id="KW-0535">Nitrogen fixation</keyword>
<dbReference type="RefSeq" id="WP_207355621.1">
    <property type="nucleotide sequence ID" value="NZ_CP071503.1"/>
</dbReference>
<evidence type="ECO:0000313" key="4">
    <source>
        <dbReference type="Proteomes" id="UP000662770"/>
    </source>
</evidence>
<dbReference type="EMBL" id="CP071503">
    <property type="protein sequence ID" value="QSX34418.1"/>
    <property type="molecule type" value="Genomic_DNA"/>
</dbReference>
<dbReference type="PIRSF" id="PIRSF037676">
    <property type="entry name" value="DUF683"/>
    <property type="match status" value="1"/>
</dbReference>
<dbReference type="InterPro" id="IPR007774">
    <property type="entry name" value="Put_N_fixation"/>
</dbReference>
<accession>A0ABX7QUV2</accession>
<evidence type="ECO:0000256" key="2">
    <source>
        <dbReference type="ARBA" id="ARBA00044954"/>
    </source>
</evidence>
<evidence type="ECO:0000256" key="1">
    <source>
        <dbReference type="ARBA" id="ARBA00023231"/>
    </source>
</evidence>
<protein>
    <recommendedName>
        <fullName evidence="5">Rop-like</fullName>
    </recommendedName>
</protein>
<sequence>MEQLAQLQKEVRRAKRIAAEHAGVLHDLVEDRLPQAFAELPGVTQACFDACQHWAALNQQLLEAEADASKVE</sequence>